<dbReference type="Gene3D" id="1.20.1580.10">
    <property type="entry name" value="ABC transporter ATPase like domain"/>
    <property type="match status" value="2"/>
</dbReference>
<evidence type="ECO:0000256" key="7">
    <source>
        <dbReference type="ARBA" id="ARBA00022840"/>
    </source>
</evidence>
<evidence type="ECO:0000256" key="12">
    <source>
        <dbReference type="ARBA" id="ARBA00039316"/>
    </source>
</evidence>
<dbReference type="PROSITE" id="PS50893">
    <property type="entry name" value="ABC_TRANSPORTER_2"/>
    <property type="match status" value="1"/>
</dbReference>
<evidence type="ECO:0000256" key="13">
    <source>
        <dbReference type="ARBA" id="ARBA00042156"/>
    </source>
</evidence>
<dbReference type="PANTHER" id="PTHR43152">
    <property type="entry name" value="UVRABC SYSTEM PROTEIN A"/>
    <property type="match status" value="1"/>
</dbReference>
<evidence type="ECO:0000256" key="1">
    <source>
        <dbReference type="ARBA" id="ARBA00004496"/>
    </source>
</evidence>
<dbReference type="InterPro" id="IPR027417">
    <property type="entry name" value="P-loop_NTPase"/>
</dbReference>
<evidence type="ECO:0000313" key="15">
    <source>
        <dbReference type="EMBL" id="GAA1641797.1"/>
    </source>
</evidence>
<evidence type="ECO:0000256" key="2">
    <source>
        <dbReference type="ARBA" id="ARBA00022490"/>
    </source>
</evidence>
<keyword evidence="3" id="KW-0677">Repeat</keyword>
<gene>
    <name evidence="15" type="ORF">GCM10009733_043530</name>
</gene>
<evidence type="ECO:0000256" key="5">
    <source>
        <dbReference type="ARBA" id="ARBA00022763"/>
    </source>
</evidence>
<dbReference type="Gene3D" id="1.10.8.280">
    <property type="entry name" value="ABC transporter ATPase domain-like"/>
    <property type="match status" value="1"/>
</dbReference>
<evidence type="ECO:0000256" key="10">
    <source>
        <dbReference type="ARBA" id="ARBA00023204"/>
    </source>
</evidence>
<keyword evidence="9" id="KW-0238">DNA-binding</keyword>
<feature type="domain" description="ABC transporter" evidence="14">
    <location>
        <begin position="454"/>
        <end position="759"/>
    </location>
</feature>
<dbReference type="Proteomes" id="UP001500064">
    <property type="component" value="Unassembled WGS sequence"/>
</dbReference>
<keyword evidence="2" id="KW-0963">Cytoplasm</keyword>
<comment type="subcellular location">
    <subcellularLocation>
        <location evidence="1">Cytoplasm</location>
    </subcellularLocation>
</comment>
<dbReference type="SUPFAM" id="SSF52540">
    <property type="entry name" value="P-loop containing nucleoside triphosphate hydrolases"/>
    <property type="match status" value="2"/>
</dbReference>
<evidence type="ECO:0000256" key="11">
    <source>
        <dbReference type="ARBA" id="ARBA00038000"/>
    </source>
</evidence>
<accession>A0ABN2FDB2</accession>
<dbReference type="CDD" id="cd03270">
    <property type="entry name" value="ABC_UvrA_I"/>
    <property type="match status" value="1"/>
</dbReference>
<dbReference type="RefSeq" id="WP_346107358.1">
    <property type="nucleotide sequence ID" value="NZ_BAAAMU010000030.1"/>
</dbReference>
<dbReference type="InterPro" id="IPR003439">
    <property type="entry name" value="ABC_transporter-like_ATP-bd"/>
</dbReference>
<evidence type="ECO:0000256" key="4">
    <source>
        <dbReference type="ARBA" id="ARBA00022741"/>
    </source>
</evidence>
<keyword evidence="16" id="KW-1185">Reference proteome</keyword>
<dbReference type="PANTHER" id="PTHR43152:SF3">
    <property type="entry name" value="UVRABC SYSTEM PROTEIN A"/>
    <property type="match status" value="1"/>
</dbReference>
<dbReference type="EMBL" id="BAAAMU010000030">
    <property type="protein sequence ID" value="GAA1641797.1"/>
    <property type="molecule type" value="Genomic_DNA"/>
</dbReference>
<keyword evidence="10" id="KW-0234">DNA repair</keyword>
<keyword evidence="5" id="KW-0227">DNA damage</keyword>
<dbReference type="Gene3D" id="3.40.50.300">
    <property type="entry name" value="P-loop containing nucleotide triphosphate hydrolases"/>
    <property type="match status" value="3"/>
</dbReference>
<comment type="similarity">
    <text evidence="11">Belongs to the ABC transporter superfamily. UvrA family.</text>
</comment>
<keyword evidence="4" id="KW-0547">Nucleotide-binding</keyword>
<dbReference type="Pfam" id="PF00005">
    <property type="entry name" value="ABC_tran"/>
    <property type="match status" value="1"/>
</dbReference>
<comment type="caution">
    <text evidence="15">The sequence shown here is derived from an EMBL/GenBank/DDBJ whole genome shotgun (WGS) entry which is preliminary data.</text>
</comment>
<evidence type="ECO:0000259" key="14">
    <source>
        <dbReference type="PROSITE" id="PS50893"/>
    </source>
</evidence>
<evidence type="ECO:0000313" key="16">
    <source>
        <dbReference type="Proteomes" id="UP001500064"/>
    </source>
</evidence>
<sequence length="767" mass="81618">MKVHPREDIASAPEWIRVAGAREHNLTSIDVEIPKRTLTVVTGLSGSGKSSLVFDSIAVEAQRQWNETLPAFVRTFLPSSARPDFDLIEHLPATIAVDQRPLSGGPRSTVGTITDIAPLMRLLFSRAGEPFVGYADAFSFNMPAGMCPECEGLGEVVGVDLDAFLDPARSLNDGALLAPLFAVGSRDWYLLAASGRFDPAEPVADFTPEEREELLHGTGGTVPVDVGGQRVNMTYEGAVVKFRRRYLEPDREPGTRTKQLIARFTTSVPCPACGGTRLSALALDSRIAGHSIADLTAMEADDLLGVLRSLDVPKAKPVIEALISRVGHLATIGLGYLSLDRRTGTLSGGESQRVKIVRHLSSSLNDLLYVFDEPSMGLHPRDVHRLTDLLHALRDKGNTVLVVEHDRDVIAAADHVIDMGPGAGAAGGRVVFAGPPGELAASGTLTGDFMNAPTRLKERVRAPSRMMPVVNARTHNLRDLDVDVPAGVLTVVCGVAGAGKSSLINGAFRTQYPDAVIVDQSMPHTNRRSTVATYTGVADPIRAEFARAHKVSPSLFSANSSGACPACAGLGVIFTDLASLEGVSLTCQTCDGRRFTDEVLGYRVRGLTIGDVLELTAGEGREHFAGNARIVPVLTAVGDVGLDYLRLGQPLTSLSGGECQRVKLAVHLSGRGDTYVLDEPTSGLHLADVRRLLTTLDRLVDEYAATVVVIEHNLDVIAHADWLIELGPEGGSRGGRLLYQGPPAGLLAVPASPTATYLRRALEGSAS</sequence>
<proteinExistence type="inferred from homology"/>
<reference evidence="15 16" key="1">
    <citation type="journal article" date="2019" name="Int. J. Syst. Evol. Microbiol.">
        <title>The Global Catalogue of Microorganisms (GCM) 10K type strain sequencing project: providing services to taxonomists for standard genome sequencing and annotation.</title>
        <authorList>
            <consortium name="The Broad Institute Genomics Platform"/>
            <consortium name="The Broad Institute Genome Sequencing Center for Infectious Disease"/>
            <person name="Wu L."/>
            <person name="Ma J."/>
        </authorList>
    </citation>
    <scope>NUCLEOTIDE SEQUENCE [LARGE SCALE GENOMIC DNA]</scope>
    <source>
        <strain evidence="15 16">JCM 13929</strain>
    </source>
</reference>
<keyword evidence="6" id="KW-0228">DNA excision</keyword>
<dbReference type="InterPro" id="IPR003593">
    <property type="entry name" value="AAA+_ATPase"/>
</dbReference>
<keyword evidence="8" id="KW-0267">Excision nuclease</keyword>
<evidence type="ECO:0000256" key="8">
    <source>
        <dbReference type="ARBA" id="ARBA00022881"/>
    </source>
</evidence>
<evidence type="ECO:0000256" key="3">
    <source>
        <dbReference type="ARBA" id="ARBA00022737"/>
    </source>
</evidence>
<keyword evidence="7" id="KW-0067">ATP-binding</keyword>
<name>A0ABN2FDB2_9ACTN</name>
<organism evidence="15 16">
    <name type="scientific">Nonomuraea maheshkhaliensis</name>
    <dbReference type="NCBI Taxonomy" id="419590"/>
    <lineage>
        <taxon>Bacteria</taxon>
        <taxon>Bacillati</taxon>
        <taxon>Actinomycetota</taxon>
        <taxon>Actinomycetes</taxon>
        <taxon>Streptosporangiales</taxon>
        <taxon>Streptosporangiaceae</taxon>
        <taxon>Nonomuraea</taxon>
    </lineage>
</organism>
<evidence type="ECO:0000256" key="9">
    <source>
        <dbReference type="ARBA" id="ARBA00023125"/>
    </source>
</evidence>
<protein>
    <recommendedName>
        <fullName evidence="12">UvrABC system protein A</fullName>
    </recommendedName>
    <alternativeName>
        <fullName evidence="13">Excinuclease ABC subunit A</fullName>
    </alternativeName>
</protein>
<evidence type="ECO:0000256" key="6">
    <source>
        <dbReference type="ARBA" id="ARBA00022769"/>
    </source>
</evidence>
<dbReference type="SMART" id="SM00382">
    <property type="entry name" value="AAA"/>
    <property type="match status" value="2"/>
</dbReference>